<feature type="compositionally biased region" description="Basic residues" evidence="1">
    <location>
        <begin position="46"/>
        <end position="56"/>
    </location>
</feature>
<dbReference type="CDD" id="cd06222">
    <property type="entry name" value="RNase_H_like"/>
    <property type="match status" value="1"/>
</dbReference>
<feature type="region of interest" description="Disordered" evidence="1">
    <location>
        <begin position="1"/>
        <end position="82"/>
    </location>
</feature>
<evidence type="ECO:0000313" key="4">
    <source>
        <dbReference type="Proteomes" id="UP000823674"/>
    </source>
</evidence>
<evidence type="ECO:0000259" key="2">
    <source>
        <dbReference type="Pfam" id="PF13456"/>
    </source>
</evidence>
<name>A0ABQ7NSF4_BRACM</name>
<organism evidence="3 4">
    <name type="scientific">Brassica rapa subsp. trilocularis</name>
    <dbReference type="NCBI Taxonomy" id="1813537"/>
    <lineage>
        <taxon>Eukaryota</taxon>
        <taxon>Viridiplantae</taxon>
        <taxon>Streptophyta</taxon>
        <taxon>Embryophyta</taxon>
        <taxon>Tracheophyta</taxon>
        <taxon>Spermatophyta</taxon>
        <taxon>Magnoliopsida</taxon>
        <taxon>eudicotyledons</taxon>
        <taxon>Gunneridae</taxon>
        <taxon>Pentapetalae</taxon>
        <taxon>rosids</taxon>
        <taxon>malvids</taxon>
        <taxon>Brassicales</taxon>
        <taxon>Brassicaceae</taxon>
        <taxon>Brassiceae</taxon>
        <taxon>Brassica</taxon>
    </lineage>
</organism>
<dbReference type="Pfam" id="PF13456">
    <property type="entry name" value="RVT_3"/>
    <property type="match status" value="1"/>
</dbReference>
<keyword evidence="4" id="KW-1185">Reference proteome</keyword>
<dbReference type="Proteomes" id="UP000823674">
    <property type="component" value="Chromosome A01"/>
</dbReference>
<dbReference type="EMBL" id="JADBGQ010000001">
    <property type="protein sequence ID" value="KAG5413791.1"/>
    <property type="molecule type" value="Genomic_DNA"/>
</dbReference>
<protein>
    <recommendedName>
        <fullName evidence="2">RNase H type-1 domain-containing protein</fullName>
    </recommendedName>
</protein>
<dbReference type="InterPro" id="IPR012337">
    <property type="entry name" value="RNaseH-like_sf"/>
</dbReference>
<evidence type="ECO:0000256" key="1">
    <source>
        <dbReference type="SAM" id="MobiDB-lite"/>
    </source>
</evidence>
<dbReference type="InterPro" id="IPR044730">
    <property type="entry name" value="RNase_H-like_dom_plant"/>
</dbReference>
<dbReference type="PANTHER" id="PTHR34146:SF11">
    <property type="entry name" value="RIBONUCLEASE H-LIKE SUPERFAMILY PROTEIN"/>
    <property type="match status" value="1"/>
</dbReference>
<dbReference type="SUPFAM" id="SSF53098">
    <property type="entry name" value="Ribonuclease H-like"/>
    <property type="match status" value="1"/>
</dbReference>
<dbReference type="InterPro" id="IPR036397">
    <property type="entry name" value="RNaseH_sf"/>
</dbReference>
<dbReference type="PANTHER" id="PTHR34146">
    <property type="entry name" value="POLYNUCLEOTIDYL TRANSFERASE, RIBONUCLEASE H-LIKE SUPERFAMILY PROTEIN-RELATED"/>
    <property type="match status" value="1"/>
</dbReference>
<evidence type="ECO:0000313" key="3">
    <source>
        <dbReference type="EMBL" id="KAG5413791.1"/>
    </source>
</evidence>
<proteinExistence type="predicted"/>
<reference evidence="3 4" key="1">
    <citation type="submission" date="2021-03" db="EMBL/GenBank/DDBJ databases">
        <authorList>
            <person name="King G.J."/>
            <person name="Bancroft I."/>
            <person name="Baten A."/>
            <person name="Bloomfield J."/>
            <person name="Borpatragohain P."/>
            <person name="He Z."/>
            <person name="Irish N."/>
            <person name="Irwin J."/>
            <person name="Liu K."/>
            <person name="Mauleon R.P."/>
            <person name="Moore J."/>
            <person name="Morris R."/>
            <person name="Ostergaard L."/>
            <person name="Wang B."/>
            <person name="Wells R."/>
        </authorList>
    </citation>
    <scope>NUCLEOTIDE SEQUENCE [LARGE SCALE GENOMIC DNA]</scope>
    <source>
        <strain evidence="3">R-o-18</strain>
        <tissue evidence="3">Leaf</tissue>
    </source>
</reference>
<dbReference type="Gene3D" id="3.30.420.10">
    <property type="entry name" value="Ribonuclease H-like superfamily/Ribonuclease H"/>
    <property type="match status" value="1"/>
</dbReference>
<sequence length="303" mass="33372">MRDQKTARGGAIPKQTQTRIPVTQRLGPSSPLAPQVEVVNEQLRIPAKKRLGRPSTKKPLGVNTAGTRTSTKRRVAPVRTSPIRKQSWKAVHTGLCLPPTGVNAGSLAAWILWTLWISRNYRIFQGKIFSSQEVVTKAIIDAKEWNTAQVKNIPPETAKRGPRMETRFDIICQSDAAWKKESSTAGTAWKFSGSDEDRSRSNTKIFTLVKSPLVAEGLALRSAMEQAILLDYKQISFETDSKILVTAILEGSHISDLHGILSDIKTLATAFTSISFHWIARNSVSAVDMLAKQALNAFVSNLV</sequence>
<gene>
    <name evidence="3" type="primary">A01p016140.1_BraROA</name>
    <name evidence="3" type="ORF">IGI04_001358</name>
</gene>
<dbReference type="InterPro" id="IPR002156">
    <property type="entry name" value="RNaseH_domain"/>
</dbReference>
<comment type="caution">
    <text evidence="3">The sequence shown here is derived from an EMBL/GenBank/DDBJ whole genome shotgun (WGS) entry which is preliminary data.</text>
</comment>
<accession>A0ABQ7NSF4</accession>
<feature type="domain" description="RNase H type-1" evidence="2">
    <location>
        <begin position="174"/>
        <end position="294"/>
    </location>
</feature>